<evidence type="ECO:0000313" key="3">
    <source>
        <dbReference type="Proteomes" id="UP000245207"/>
    </source>
</evidence>
<evidence type="ECO:0000313" key="2">
    <source>
        <dbReference type="EMBL" id="PWA47832.1"/>
    </source>
</evidence>
<dbReference type="EMBL" id="PKPP01009633">
    <property type="protein sequence ID" value="PWA47832.1"/>
    <property type="molecule type" value="Genomic_DNA"/>
</dbReference>
<dbReference type="Proteomes" id="UP000245207">
    <property type="component" value="Unassembled WGS sequence"/>
</dbReference>
<reference evidence="2 3" key="1">
    <citation type="journal article" date="2018" name="Mol. Plant">
        <title>The genome of Artemisia annua provides insight into the evolution of Asteraceae family and artemisinin biosynthesis.</title>
        <authorList>
            <person name="Shen Q."/>
            <person name="Zhang L."/>
            <person name="Liao Z."/>
            <person name="Wang S."/>
            <person name="Yan T."/>
            <person name="Shi P."/>
            <person name="Liu M."/>
            <person name="Fu X."/>
            <person name="Pan Q."/>
            <person name="Wang Y."/>
            <person name="Lv Z."/>
            <person name="Lu X."/>
            <person name="Zhang F."/>
            <person name="Jiang W."/>
            <person name="Ma Y."/>
            <person name="Chen M."/>
            <person name="Hao X."/>
            <person name="Li L."/>
            <person name="Tang Y."/>
            <person name="Lv G."/>
            <person name="Zhou Y."/>
            <person name="Sun X."/>
            <person name="Brodelius P.E."/>
            <person name="Rose J.K.C."/>
            <person name="Tang K."/>
        </authorList>
    </citation>
    <scope>NUCLEOTIDE SEQUENCE [LARGE SCALE GENOMIC DNA]</scope>
    <source>
        <strain evidence="3">cv. Huhao1</strain>
        <tissue evidence="2">Leaf</tissue>
    </source>
</reference>
<sequence>MLKSLGEHLRRFANLPMLIIFSNDHDIPMNGMVSNYKNGLLVTCLGIPMIYGINIVHVHNNVYKAICFPHNVGLRVTRDPLLINKIGAATALEISQNHY</sequence>
<dbReference type="STRING" id="35608.A0A2U1LFT3"/>
<accession>A0A2U1LFT3</accession>
<dbReference type="Gene3D" id="3.20.20.300">
    <property type="entry name" value="Glycoside hydrolase, family 3, N-terminal domain"/>
    <property type="match status" value="1"/>
</dbReference>
<organism evidence="2 3">
    <name type="scientific">Artemisia annua</name>
    <name type="common">Sweet wormwood</name>
    <dbReference type="NCBI Taxonomy" id="35608"/>
    <lineage>
        <taxon>Eukaryota</taxon>
        <taxon>Viridiplantae</taxon>
        <taxon>Streptophyta</taxon>
        <taxon>Embryophyta</taxon>
        <taxon>Tracheophyta</taxon>
        <taxon>Spermatophyta</taxon>
        <taxon>Magnoliopsida</taxon>
        <taxon>eudicotyledons</taxon>
        <taxon>Gunneridae</taxon>
        <taxon>Pentapetalae</taxon>
        <taxon>asterids</taxon>
        <taxon>campanulids</taxon>
        <taxon>Asterales</taxon>
        <taxon>Asteraceae</taxon>
        <taxon>Asteroideae</taxon>
        <taxon>Anthemideae</taxon>
        <taxon>Artemisiinae</taxon>
        <taxon>Artemisia</taxon>
    </lineage>
</organism>
<proteinExistence type="predicted"/>
<protein>
    <submittedName>
        <fullName evidence="2">Uncharacterized protein</fullName>
    </submittedName>
</protein>
<gene>
    <name evidence="2" type="ORF">CTI12_AA497450</name>
</gene>
<dbReference type="InterPro" id="IPR036962">
    <property type="entry name" value="Glyco_hydro_3_N_sf"/>
</dbReference>
<name>A0A2U1LFT3_ARTAN</name>
<evidence type="ECO:0000256" key="1">
    <source>
        <dbReference type="ARBA" id="ARBA00022801"/>
    </source>
</evidence>
<dbReference type="SUPFAM" id="SSF51445">
    <property type="entry name" value="(Trans)glycosidases"/>
    <property type="match status" value="1"/>
</dbReference>
<keyword evidence="3" id="KW-1185">Reference proteome</keyword>
<dbReference type="PANTHER" id="PTHR30620">
    <property type="entry name" value="PERIPLASMIC BETA-GLUCOSIDASE-RELATED"/>
    <property type="match status" value="1"/>
</dbReference>
<dbReference type="AlphaFoldDB" id="A0A2U1LFT3"/>
<dbReference type="PANTHER" id="PTHR30620:SF91">
    <property type="entry name" value="BETA-GLUCOSIDASE"/>
    <property type="match status" value="1"/>
</dbReference>
<dbReference type="GO" id="GO:0008422">
    <property type="term" value="F:beta-glucosidase activity"/>
    <property type="evidence" value="ECO:0007669"/>
    <property type="project" value="TreeGrafter"/>
</dbReference>
<comment type="caution">
    <text evidence="2">The sequence shown here is derived from an EMBL/GenBank/DDBJ whole genome shotgun (WGS) entry which is preliminary data.</text>
</comment>
<keyword evidence="1" id="KW-0378">Hydrolase</keyword>
<dbReference type="InterPro" id="IPR051915">
    <property type="entry name" value="Cellulose_Degrad_GH3"/>
</dbReference>
<dbReference type="OrthoDB" id="416222at2759"/>
<dbReference type="InterPro" id="IPR017853">
    <property type="entry name" value="GH"/>
</dbReference>
<dbReference type="GO" id="GO:0009251">
    <property type="term" value="P:glucan catabolic process"/>
    <property type="evidence" value="ECO:0007669"/>
    <property type="project" value="TreeGrafter"/>
</dbReference>